<name>A0A4U0H9L3_9SPHI</name>
<organism evidence="1 2">
    <name type="scientific">Sphingobacterium alkalisoli</name>
    <dbReference type="NCBI Taxonomy" id="1874115"/>
    <lineage>
        <taxon>Bacteria</taxon>
        <taxon>Pseudomonadati</taxon>
        <taxon>Bacteroidota</taxon>
        <taxon>Sphingobacteriia</taxon>
        <taxon>Sphingobacteriales</taxon>
        <taxon>Sphingobacteriaceae</taxon>
        <taxon>Sphingobacterium</taxon>
    </lineage>
</organism>
<proteinExistence type="predicted"/>
<accession>A0A4U0H9L3</accession>
<evidence type="ECO:0008006" key="3">
    <source>
        <dbReference type="Google" id="ProtNLM"/>
    </source>
</evidence>
<reference evidence="1 2" key="1">
    <citation type="submission" date="2019-04" db="EMBL/GenBank/DDBJ databases">
        <title>Sphingobacterium olei sp. nov., isolated from oil-contaminated soil.</title>
        <authorList>
            <person name="Liu B."/>
        </authorList>
    </citation>
    <scope>NUCLEOTIDE SEQUENCE [LARGE SCALE GENOMIC DNA]</scope>
    <source>
        <strain evidence="1 2">Y3L14</strain>
    </source>
</reference>
<sequence length="455" mass="53617">MVDCRTFIALVLIQFVVFPSIAQSEYSRHIAYDSLITKAKEQDKPMFFLVHQRSEQFSPYDGFSLSKRTKEMLREAFVSGIVRVAPEEFNHPLSKAYHLRTPIYFFTDKDGYPILRYNKQIKQEDTLLKLIDSAKTLAEGETMGKLLQQYKKGLRNQLLLRKLLKQYQIFDQYADQQVLNDYVSGLTVQELNNFETVVFLLRCGPTYDSPTYQLAYTNRKMVDSLYATLPLPTRKEINGRIQRQTFREALDKKNFALAQNLGNRVANTWQSNHLRGNIARSYYPMKYLQLCRDTVLYRSYAKNYYNTYFYRLDQDSLAKVDYANNQNMNIPRRGFLLDSVENLGFQNWLEKYRPRYVKTQVDQLNYGANQLLSYGKDNPETLFDGIRWMHKSVVLLPDRGQSHHILAKLLYQVGFYAEAEAAQRRAVELYRPQKHYYKRMQDVLKQMVSRSWSGI</sequence>
<evidence type="ECO:0000313" key="2">
    <source>
        <dbReference type="Proteomes" id="UP000309872"/>
    </source>
</evidence>
<dbReference type="OrthoDB" id="645813at2"/>
<dbReference type="Proteomes" id="UP000309872">
    <property type="component" value="Unassembled WGS sequence"/>
</dbReference>
<keyword evidence="2" id="KW-1185">Reference proteome</keyword>
<protein>
    <recommendedName>
        <fullName evidence="3">Thioredoxin family protein</fullName>
    </recommendedName>
</protein>
<dbReference type="RefSeq" id="WP_136819352.1">
    <property type="nucleotide sequence ID" value="NZ_BMJX01000001.1"/>
</dbReference>
<dbReference type="AlphaFoldDB" id="A0A4U0H9L3"/>
<dbReference type="EMBL" id="SUKA01000001">
    <property type="protein sequence ID" value="TJY68486.1"/>
    <property type="molecule type" value="Genomic_DNA"/>
</dbReference>
<evidence type="ECO:0000313" key="1">
    <source>
        <dbReference type="EMBL" id="TJY68486.1"/>
    </source>
</evidence>
<comment type="caution">
    <text evidence="1">The sequence shown here is derived from an EMBL/GenBank/DDBJ whole genome shotgun (WGS) entry which is preliminary data.</text>
</comment>
<gene>
    <name evidence="1" type="ORF">FAZ19_04320</name>
</gene>